<dbReference type="EMBL" id="JAQQDW010000203">
    <property type="protein sequence ID" value="MFM0109338.1"/>
    <property type="molecule type" value="Genomic_DNA"/>
</dbReference>
<gene>
    <name evidence="1" type="ORF">PQR01_39735</name>
</gene>
<reference evidence="1 2" key="1">
    <citation type="journal article" date="2024" name="Chem. Sci.">
        <title>Discovery of megapolipeptins by genome mining of a Burkholderiales bacteria collection.</title>
        <authorList>
            <person name="Paulo B.S."/>
            <person name="Recchia M.J.J."/>
            <person name="Lee S."/>
            <person name="Fergusson C.H."/>
            <person name="Romanowski S.B."/>
            <person name="Hernandez A."/>
            <person name="Krull N."/>
            <person name="Liu D.Y."/>
            <person name="Cavanagh H."/>
            <person name="Bos A."/>
            <person name="Gray C.A."/>
            <person name="Murphy B.T."/>
            <person name="Linington R.G."/>
            <person name="Eustaquio A.S."/>
        </authorList>
    </citation>
    <scope>NUCLEOTIDE SEQUENCE [LARGE SCALE GENOMIC DNA]</scope>
    <source>
        <strain evidence="1 2">RL18-126-BIB-B</strain>
    </source>
</reference>
<organism evidence="1 2">
    <name type="scientific">Paraburkholderia rhynchosiae</name>
    <dbReference type="NCBI Taxonomy" id="487049"/>
    <lineage>
        <taxon>Bacteria</taxon>
        <taxon>Pseudomonadati</taxon>
        <taxon>Pseudomonadota</taxon>
        <taxon>Betaproteobacteria</taxon>
        <taxon>Burkholderiales</taxon>
        <taxon>Burkholderiaceae</taxon>
        <taxon>Paraburkholderia</taxon>
    </lineage>
</organism>
<evidence type="ECO:0000313" key="2">
    <source>
        <dbReference type="Proteomes" id="UP001629235"/>
    </source>
</evidence>
<accession>A0ACC7NP39</accession>
<comment type="caution">
    <text evidence="1">The sequence shown here is derived from an EMBL/GenBank/DDBJ whole genome shotgun (WGS) entry which is preliminary data.</text>
</comment>
<proteinExistence type="predicted"/>
<name>A0ACC7NP39_9BURK</name>
<protein>
    <submittedName>
        <fullName evidence="1">3-hydroxyacyl-CoA dehydrogenase NAD-binding domain-containing protein</fullName>
    </submittedName>
</protein>
<evidence type="ECO:0000313" key="1">
    <source>
        <dbReference type="EMBL" id="MFM0109338.1"/>
    </source>
</evidence>
<sequence length="284" mass="29981">MANNELVGIVGTGTMGSGIAQVAALNRKRVIAVDVQPQSLERAKASITDSLSRMVKKGAVSDSDAKDAIGRIQFSTDYADLAGADLLIEAATEAFELKRSILRKLAEIAGPESIIATNTSSLSVTLLAADVPDPTRFIGIHFFNPVPLMPLVEVVRGVATNDATSARAASFVGERGKTPIVVRNSPGFVVNRLLIPMINEAFFLLGEGVASAEEIDQGMKLGANHPIGPLALADLIGLDVCLAVMDVLLKDFGDGKYRAAPALRELVAAGRLGKKARRGVYLYE</sequence>
<keyword evidence="2" id="KW-1185">Reference proteome</keyword>
<dbReference type="Proteomes" id="UP001629235">
    <property type="component" value="Unassembled WGS sequence"/>
</dbReference>